<dbReference type="GO" id="GO:0005524">
    <property type="term" value="F:ATP binding"/>
    <property type="evidence" value="ECO:0007669"/>
    <property type="project" value="UniProtKB-UniRule"/>
</dbReference>
<evidence type="ECO:0000256" key="8">
    <source>
        <dbReference type="HAMAP-Rule" id="MF_00254"/>
    </source>
</evidence>
<sequence>MLTMQDALLTLTRYWTERGCMIVQPFNTEVGAGTYNPATILRVLGGEPWRVAYVEPSVRPDDSRYGFNPNRLQTHTQFQVILKPDPGDPQELYLGSLRALGVDTEAHDVRFVEDNWTSPALGAWGLGWEVWLDGQEITQFTYFQQAGGQSLDPVSVEITYGIERIMMALQEVRHFTEIAYAPGVSYGEVFGQAEFEMSRYYLDEADIDAVRRMYGEFAAEARRLLDARLPVPAHSYVLKCSHAFNILDSRGAVSTTERAASFAQMRGMSREVATLWRDRRVELGSPLGETPRPAPAVPAAVDPAAVPSGPATLLFEIGTEELPAAEVGRQTEAVRAALVERLAGTRLAHGSVLVRGTPRRIVAVVEEVAAREPDVEQVVRGPRRSAAYDAQGEPTKAATGFVRGQGAAVADLTVVEHRGVEHVALVRTDTGRPAVEVLAEVLGAVLTGLRSERNMRWNDPELSFSRPVRWVVALLGGSVVPVAVSTLAAGTTSRGHRRAGSPPIEVRGADGYAELLAASSVLLDPAARRELIVDEAAKLAAEQHGVIDLELEADVIDEVTNLVEYPRPVLGSFERRYLELPPEILTTVMHKHQRYLAVRDTAGALQPCFVTVADGAVDVPLVRVGNEAVLRSRFEDAAFFFDADLKVPLATFRAGLAKLTFEQRLGSVADRADRIAVLAGRLADRLGSSAGTGLSALDRATLDRAGELAKFDLATQMVIELSSLAGTMAREYARRAGEPEAVAVALYEMELPRRAGGAVAQTVPGALLALADRLDLLTGLFALDAAPTGSSDQFGLRRAALGVTAILAGRPEFAGLTVADMLAEAAKLLPVPVSETALEQADAFVRARFTQQLLDAGADHRLVGALRPLTGRPARAASTLRELRTLVESPAFARLAAAVGRVRRIVPAEATPGIVIGDLVDPADHRLAQAATELSRQLVVRSSGRAPELADFVAVAGQLPAAVDAFFDAVMVMADDPAVRAARLGLLAEIRDVAAEVLDWDALGTLPITPARAADGT</sequence>
<dbReference type="HAMAP" id="MF_00254">
    <property type="entry name" value="Gly_tRNA_synth_alpha"/>
    <property type="match status" value="1"/>
</dbReference>
<dbReference type="InterPro" id="IPR006194">
    <property type="entry name" value="Gly-tRNA-synth_heterodimer"/>
</dbReference>
<dbReference type="SUPFAM" id="SSF109604">
    <property type="entry name" value="HD-domain/PDEase-like"/>
    <property type="match status" value="1"/>
</dbReference>
<evidence type="ECO:0000313" key="10">
    <source>
        <dbReference type="EMBL" id="OHV46274.1"/>
    </source>
</evidence>
<dbReference type="FunFam" id="3.30.930.10:FF:000006">
    <property type="entry name" value="Glycine--tRNA ligase alpha subunit"/>
    <property type="match status" value="1"/>
</dbReference>
<dbReference type="InterPro" id="IPR002310">
    <property type="entry name" value="Gly-tRNA_ligase_asu"/>
</dbReference>
<comment type="subcellular location">
    <subcellularLocation>
        <location evidence="9">Cytoplasm</location>
    </subcellularLocation>
</comment>
<dbReference type="EMBL" id="MBLM01000002">
    <property type="protein sequence ID" value="OHV46274.1"/>
    <property type="molecule type" value="Genomic_DNA"/>
</dbReference>
<gene>
    <name evidence="9" type="primary">glyS</name>
    <name evidence="8" type="synonym">glyQ</name>
    <name evidence="10" type="ORF">CC117_01085</name>
</gene>
<proteinExistence type="inferred from homology"/>
<dbReference type="InterPro" id="IPR045864">
    <property type="entry name" value="aa-tRNA-synth_II/BPL/LPL"/>
</dbReference>
<keyword evidence="9" id="KW-0963">Cytoplasm</keyword>
<dbReference type="PANTHER" id="PTHR30075">
    <property type="entry name" value="GLYCYL-TRNA SYNTHETASE"/>
    <property type="match status" value="1"/>
</dbReference>
<evidence type="ECO:0000256" key="2">
    <source>
        <dbReference type="ARBA" id="ARBA00022598"/>
    </source>
</evidence>
<evidence type="ECO:0000256" key="6">
    <source>
        <dbReference type="ARBA" id="ARBA00023146"/>
    </source>
</evidence>
<keyword evidence="5 9" id="KW-0648">Protein biosynthesis</keyword>
<evidence type="ECO:0000256" key="4">
    <source>
        <dbReference type="ARBA" id="ARBA00022840"/>
    </source>
</evidence>
<name>A0A1S1RNA8_9ACTN</name>
<evidence type="ECO:0000256" key="7">
    <source>
        <dbReference type="ARBA" id="ARBA00047937"/>
    </source>
</evidence>
<keyword evidence="3 9" id="KW-0547">Nucleotide-binding</keyword>
<comment type="subunit">
    <text evidence="9">Tetramer of two alpha and two beta subunits.</text>
</comment>
<reference evidence="11" key="1">
    <citation type="submission" date="2016-07" db="EMBL/GenBank/DDBJ databases">
        <title>Sequence Frankia sp. strain CcI1.17.</title>
        <authorList>
            <person name="Ghodhbane-Gtari F."/>
            <person name="Swanson E."/>
            <person name="Gueddou A."/>
            <person name="Morris K."/>
            <person name="Hezbri K."/>
            <person name="Ktari A."/>
            <person name="Nouioui I."/>
            <person name="Abebe-Akele F."/>
            <person name="Simpson S."/>
            <person name="Thomas K."/>
            <person name="Gtari M."/>
            <person name="Tisa L.S."/>
            <person name="Hurst S."/>
        </authorList>
    </citation>
    <scope>NUCLEOTIDE SEQUENCE [LARGE SCALE GENOMIC DNA]</scope>
    <source>
        <strain evidence="11">Cc1.17</strain>
    </source>
</reference>
<dbReference type="PANTHER" id="PTHR30075:SF2">
    <property type="entry name" value="GLYCINE--TRNA LIGASE, CHLOROPLASTIC_MITOCHONDRIAL 2"/>
    <property type="match status" value="1"/>
</dbReference>
<dbReference type="GO" id="GO:0006426">
    <property type="term" value="P:glycyl-tRNA aminoacylation"/>
    <property type="evidence" value="ECO:0007669"/>
    <property type="project" value="UniProtKB-UniRule"/>
</dbReference>
<evidence type="ECO:0000256" key="5">
    <source>
        <dbReference type="ARBA" id="ARBA00022917"/>
    </source>
</evidence>
<dbReference type="Proteomes" id="UP000179627">
    <property type="component" value="Unassembled WGS sequence"/>
</dbReference>
<keyword evidence="2 9" id="KW-0436">Ligase</keyword>
<dbReference type="PRINTS" id="PR01044">
    <property type="entry name" value="TRNASYNTHGA"/>
</dbReference>
<dbReference type="NCBIfam" id="NF011499">
    <property type="entry name" value="PRK14908.1"/>
    <property type="match status" value="1"/>
</dbReference>
<accession>A0A1S1RNA8</accession>
<keyword evidence="4 9" id="KW-0067">ATP-binding</keyword>
<protein>
    <recommendedName>
        <fullName evidence="8 9">Multifunctional fusion protein</fullName>
    </recommendedName>
    <domain>
        <recommendedName>
            <fullName evidence="9">Glycine--tRNA ligase beta subunit</fullName>
            <ecNumber evidence="9">6.1.1.14</ecNumber>
        </recommendedName>
        <alternativeName>
            <fullName evidence="9">Glycyl-tRNA synthetase beta subunit</fullName>
            <shortName evidence="9">GlyRS</shortName>
        </alternativeName>
    </domain>
    <domain>
        <recommendedName>
            <fullName evidence="8">Glycine--tRNA ligase alpha subunit</fullName>
        </recommendedName>
        <alternativeName>
            <fullName evidence="8">Glycyl-tRNA synthetase alpha subunit</fullName>
        </alternativeName>
    </domain>
</protein>
<evidence type="ECO:0000256" key="1">
    <source>
        <dbReference type="ARBA" id="ARBA00008226"/>
    </source>
</evidence>
<evidence type="ECO:0000256" key="9">
    <source>
        <dbReference type="HAMAP-Rule" id="MF_00255"/>
    </source>
</evidence>
<keyword evidence="11" id="KW-1185">Reference proteome</keyword>
<organism evidence="10 11">
    <name type="scientific">Parafrankia colletiae</name>
    <dbReference type="NCBI Taxonomy" id="573497"/>
    <lineage>
        <taxon>Bacteria</taxon>
        <taxon>Bacillati</taxon>
        <taxon>Actinomycetota</taxon>
        <taxon>Actinomycetes</taxon>
        <taxon>Frankiales</taxon>
        <taxon>Frankiaceae</taxon>
        <taxon>Parafrankia</taxon>
    </lineage>
</organism>
<dbReference type="RefSeq" id="WP_071081823.1">
    <property type="nucleotide sequence ID" value="NZ_MBLM01000002.1"/>
</dbReference>
<dbReference type="InterPro" id="IPR015944">
    <property type="entry name" value="Gly-tRNA-synth_bsu"/>
</dbReference>
<dbReference type="GO" id="GO:0005829">
    <property type="term" value="C:cytosol"/>
    <property type="evidence" value="ECO:0007669"/>
    <property type="project" value="TreeGrafter"/>
</dbReference>
<comment type="similarity">
    <text evidence="1 9">Belongs to the class-II aminoacyl-tRNA synthetase family.</text>
</comment>
<dbReference type="SUPFAM" id="SSF55681">
    <property type="entry name" value="Class II aaRS and biotin synthetases"/>
    <property type="match status" value="1"/>
</dbReference>
<dbReference type="NCBIfam" id="TIGR00211">
    <property type="entry name" value="glyS"/>
    <property type="match status" value="1"/>
</dbReference>
<comment type="caution">
    <text evidence="10">The sequence shown here is derived from an EMBL/GenBank/DDBJ whole genome shotgun (WGS) entry which is preliminary data.</text>
</comment>
<dbReference type="Gene3D" id="3.30.930.10">
    <property type="entry name" value="Bira Bifunctional Protein, Domain 2"/>
    <property type="match status" value="1"/>
</dbReference>
<keyword evidence="6 9" id="KW-0030">Aminoacyl-tRNA synthetase</keyword>
<dbReference type="AlphaFoldDB" id="A0A1S1RNA8"/>
<dbReference type="Gene3D" id="1.20.58.180">
    <property type="entry name" value="Class II aaRS and biotin synthetases, domain 2"/>
    <property type="match status" value="1"/>
</dbReference>
<dbReference type="PROSITE" id="PS50861">
    <property type="entry name" value="AA_TRNA_LIGASE_II_GLYAB"/>
    <property type="match status" value="2"/>
</dbReference>
<dbReference type="Pfam" id="PF02091">
    <property type="entry name" value="tRNA-synt_2e"/>
    <property type="match status" value="1"/>
</dbReference>
<dbReference type="HAMAP" id="MF_00255">
    <property type="entry name" value="Gly_tRNA_synth_beta"/>
    <property type="match status" value="1"/>
</dbReference>
<evidence type="ECO:0000256" key="3">
    <source>
        <dbReference type="ARBA" id="ARBA00022741"/>
    </source>
</evidence>
<dbReference type="GO" id="GO:0004820">
    <property type="term" value="F:glycine-tRNA ligase activity"/>
    <property type="evidence" value="ECO:0007669"/>
    <property type="project" value="UniProtKB-UniRule"/>
</dbReference>
<dbReference type="NCBIfam" id="NF006827">
    <property type="entry name" value="PRK09348.1"/>
    <property type="match status" value="1"/>
</dbReference>
<dbReference type="Pfam" id="PF02092">
    <property type="entry name" value="tRNA_synt_2f"/>
    <property type="match status" value="1"/>
</dbReference>
<dbReference type="EC" id="6.1.1.14" evidence="9"/>
<evidence type="ECO:0000313" key="11">
    <source>
        <dbReference type="Proteomes" id="UP000179627"/>
    </source>
</evidence>
<dbReference type="NCBIfam" id="TIGR00388">
    <property type="entry name" value="glyQ"/>
    <property type="match status" value="1"/>
</dbReference>
<comment type="catalytic activity">
    <reaction evidence="7 9">
        <text>tRNA(Gly) + glycine + ATP = glycyl-tRNA(Gly) + AMP + diphosphate</text>
        <dbReference type="Rhea" id="RHEA:16013"/>
        <dbReference type="Rhea" id="RHEA-COMP:9664"/>
        <dbReference type="Rhea" id="RHEA-COMP:9683"/>
        <dbReference type="ChEBI" id="CHEBI:30616"/>
        <dbReference type="ChEBI" id="CHEBI:33019"/>
        <dbReference type="ChEBI" id="CHEBI:57305"/>
        <dbReference type="ChEBI" id="CHEBI:78442"/>
        <dbReference type="ChEBI" id="CHEBI:78522"/>
        <dbReference type="ChEBI" id="CHEBI:456215"/>
        <dbReference type="EC" id="6.1.1.14"/>
    </reaction>
</comment>
<dbReference type="OrthoDB" id="9775440at2"/>